<dbReference type="PROSITE" id="PS51186">
    <property type="entry name" value="GNAT"/>
    <property type="match status" value="1"/>
</dbReference>
<dbReference type="OrthoDB" id="4792644at2"/>
<name>D2Q2Z6_KRIFD</name>
<reference evidence="3" key="1">
    <citation type="submission" date="2009-09" db="EMBL/GenBank/DDBJ databases">
        <title>The complete genome of Kribbella flavida DSM 17836.</title>
        <authorList>
            <consortium name="US DOE Joint Genome Institute (JGI-PGF)"/>
            <person name="Lucas S."/>
            <person name="Copeland A."/>
            <person name="Lapidus A."/>
            <person name="Glavina del Rio T."/>
            <person name="Dalin E."/>
            <person name="Tice H."/>
            <person name="Bruce D."/>
            <person name="Goodwin L."/>
            <person name="Pitluck S."/>
            <person name="Kyrpides N."/>
            <person name="Mavromatis K."/>
            <person name="Ivanova N."/>
            <person name="Saunders E."/>
            <person name="Brettin T."/>
            <person name="Detter J.C."/>
            <person name="Han C."/>
            <person name="Larimer F."/>
            <person name="Land M."/>
            <person name="Hauser L."/>
            <person name="Markowitz V."/>
            <person name="Cheng J.-F."/>
            <person name="Hugenholtz P."/>
            <person name="Woyke T."/>
            <person name="Wu D."/>
            <person name="Pukall R."/>
            <person name="Klenk H.-P."/>
            <person name="Eisen J.A."/>
        </authorList>
    </citation>
    <scope>NUCLEOTIDE SEQUENCE [LARGE SCALE GENOMIC DNA]</scope>
    <source>
        <strain evidence="3">DSM 17836 / JCM 10339 / NBRC 14399</strain>
    </source>
</reference>
<keyword evidence="3" id="KW-1185">Reference proteome</keyword>
<evidence type="ECO:0000313" key="2">
    <source>
        <dbReference type="EMBL" id="ADB32121.1"/>
    </source>
</evidence>
<dbReference type="Pfam" id="PF00583">
    <property type="entry name" value="Acetyltransf_1"/>
    <property type="match status" value="1"/>
</dbReference>
<dbReference type="InterPro" id="IPR000182">
    <property type="entry name" value="GNAT_dom"/>
</dbReference>
<evidence type="ECO:0000313" key="3">
    <source>
        <dbReference type="Proteomes" id="UP000007967"/>
    </source>
</evidence>
<dbReference type="eggNOG" id="COG0456">
    <property type="taxonomic scope" value="Bacteria"/>
</dbReference>
<dbReference type="HOGENOM" id="CLU_083019_0_0_11"/>
<feature type="domain" description="N-acetyltransferase" evidence="1">
    <location>
        <begin position="149"/>
        <end position="293"/>
    </location>
</feature>
<dbReference type="KEGG" id="kfl:Kfla_3057"/>
<dbReference type="GO" id="GO:0016747">
    <property type="term" value="F:acyltransferase activity, transferring groups other than amino-acyl groups"/>
    <property type="evidence" value="ECO:0007669"/>
    <property type="project" value="InterPro"/>
</dbReference>
<dbReference type="SUPFAM" id="SSF55729">
    <property type="entry name" value="Acyl-CoA N-acyltransferases (Nat)"/>
    <property type="match status" value="1"/>
</dbReference>
<keyword evidence="2" id="KW-0808">Transferase</keyword>
<evidence type="ECO:0000259" key="1">
    <source>
        <dbReference type="PROSITE" id="PS51186"/>
    </source>
</evidence>
<dbReference type="RefSeq" id="WP_012920677.1">
    <property type="nucleotide sequence ID" value="NC_013729.1"/>
</dbReference>
<dbReference type="AlphaFoldDB" id="D2Q2Z6"/>
<organism evidence="2 3">
    <name type="scientific">Kribbella flavida (strain DSM 17836 / JCM 10339 / NBRC 14399)</name>
    <dbReference type="NCBI Taxonomy" id="479435"/>
    <lineage>
        <taxon>Bacteria</taxon>
        <taxon>Bacillati</taxon>
        <taxon>Actinomycetota</taxon>
        <taxon>Actinomycetes</taxon>
        <taxon>Propionibacteriales</taxon>
        <taxon>Kribbellaceae</taxon>
        <taxon>Kribbella</taxon>
    </lineage>
</organism>
<protein>
    <submittedName>
        <fullName evidence="2">GCN5-related N-acetyltransferase</fullName>
    </submittedName>
</protein>
<dbReference type="STRING" id="479435.Kfla_3057"/>
<proteinExistence type="predicted"/>
<dbReference type="Gene3D" id="3.40.630.30">
    <property type="match status" value="1"/>
</dbReference>
<dbReference type="InterPro" id="IPR016181">
    <property type="entry name" value="Acyl_CoA_acyltransferase"/>
</dbReference>
<gene>
    <name evidence="2" type="ordered locus">Kfla_3057</name>
</gene>
<sequence length="293" mass="31218">MTIETGTPDVAGLDRVVERLGQWQGVDGVVQLHPGDLGWFWRFGVEHTAGAVRTWQRDGEILAIGLLDEPDMLRLAVAPDALRDDDLAQAVVADAADPARGVLIEGKVYLDAPMESRVQELLSAAGWEADDPWQPLVRDLAAPVEDPGIAVEVVTAESAAVRTAVQRASFDGSTFTDERWHTMAAGTPYARARCLLGRDAQGEAVAAVTVWSAGEGRIGLIEPMGVHRDHRGRGYGQAITVAAAAALRELGASRAMVCTPSFNVGAVATYRAAGFEPLAEIRARSTDRTTDAV</sequence>
<dbReference type="EMBL" id="CP001736">
    <property type="protein sequence ID" value="ADB32121.1"/>
    <property type="molecule type" value="Genomic_DNA"/>
</dbReference>
<dbReference type="Proteomes" id="UP000007967">
    <property type="component" value="Chromosome"/>
</dbReference>
<accession>D2Q2Z6</accession>
<dbReference type="CDD" id="cd04301">
    <property type="entry name" value="NAT_SF"/>
    <property type="match status" value="1"/>
</dbReference>
<reference evidence="2 3" key="2">
    <citation type="journal article" date="2010" name="Stand. Genomic Sci.">
        <title>Complete genome sequence of Kribbella flavida type strain (IFO 14399).</title>
        <authorList>
            <person name="Pukall R."/>
            <person name="Lapidus A."/>
            <person name="Glavina Del Rio T."/>
            <person name="Copeland A."/>
            <person name="Tice H."/>
            <person name="Cheng J.-F."/>
            <person name="Lucas S."/>
            <person name="Chen F."/>
            <person name="Nolan M."/>
            <person name="LaButti K."/>
            <person name="Pati A."/>
            <person name="Ivanova N."/>
            <person name="Mavrommatis K."/>
            <person name="Mikhailova N."/>
            <person name="Pitluck S."/>
            <person name="Bruce D."/>
            <person name="Goodwin L."/>
            <person name="Land M."/>
            <person name="Hauser L."/>
            <person name="Chang Y.-J."/>
            <person name="Jeffries C.D."/>
            <person name="Chen A."/>
            <person name="Palaniappan K."/>
            <person name="Chain P."/>
            <person name="Rohde M."/>
            <person name="Goeker M."/>
            <person name="Bristow J."/>
            <person name="Eisen J.A."/>
            <person name="Markowitz V."/>
            <person name="Hugenholtz P."/>
            <person name="Kyrpides N.C."/>
            <person name="Klenk H.-P."/>
            <person name="Brettin T."/>
        </authorList>
    </citation>
    <scope>NUCLEOTIDE SEQUENCE [LARGE SCALE GENOMIC DNA]</scope>
    <source>
        <strain evidence="3">DSM 17836 / JCM 10339 / NBRC 14399</strain>
    </source>
</reference>